<sequence length="83" mass="9074">MDMAIIGEDGRRHLLKEVARALEIDVEKVIPDAPQNQALSRPLKADITVVPPSDTEASKSLNPAGEPHGDFNLFNRSGIEKEN</sequence>
<gene>
    <name evidence="2" type="ORF">MBAV_000545</name>
</gene>
<organism evidence="2 3">
    <name type="scientific">Candidatus Magnetobacterium bavaricum</name>
    <dbReference type="NCBI Taxonomy" id="29290"/>
    <lineage>
        <taxon>Bacteria</taxon>
        <taxon>Pseudomonadati</taxon>
        <taxon>Nitrospirota</taxon>
        <taxon>Thermodesulfovibrionia</taxon>
        <taxon>Thermodesulfovibrionales</taxon>
        <taxon>Candidatus Magnetobacteriaceae</taxon>
        <taxon>Candidatus Magnetobacterium</taxon>
    </lineage>
</organism>
<protein>
    <submittedName>
        <fullName evidence="2">Uncharacterized protein</fullName>
    </submittedName>
</protein>
<proteinExistence type="predicted"/>
<keyword evidence="3" id="KW-1185">Reference proteome</keyword>
<dbReference type="EMBL" id="LACI01000246">
    <property type="protein sequence ID" value="KJU87260.1"/>
    <property type="molecule type" value="Genomic_DNA"/>
</dbReference>
<comment type="caution">
    <text evidence="2">The sequence shown here is derived from an EMBL/GenBank/DDBJ whole genome shotgun (WGS) entry which is preliminary data.</text>
</comment>
<dbReference type="Proteomes" id="UP000033423">
    <property type="component" value="Unassembled WGS sequence"/>
</dbReference>
<feature type="region of interest" description="Disordered" evidence="1">
    <location>
        <begin position="51"/>
        <end position="83"/>
    </location>
</feature>
<accession>A0A0F3GZF9</accession>
<evidence type="ECO:0000256" key="1">
    <source>
        <dbReference type="SAM" id="MobiDB-lite"/>
    </source>
</evidence>
<reference evidence="2 3" key="1">
    <citation type="submission" date="2015-02" db="EMBL/GenBank/DDBJ databases">
        <title>Single-cell genomics of uncultivated deep-branching MTB reveals a conserved set of magnetosome genes.</title>
        <authorList>
            <person name="Kolinko S."/>
            <person name="Richter M."/>
            <person name="Glockner F.O."/>
            <person name="Brachmann A."/>
            <person name="Schuler D."/>
        </authorList>
    </citation>
    <scope>NUCLEOTIDE SEQUENCE [LARGE SCALE GENOMIC DNA]</scope>
    <source>
        <strain evidence="2">TM-1</strain>
    </source>
</reference>
<evidence type="ECO:0000313" key="3">
    <source>
        <dbReference type="Proteomes" id="UP000033423"/>
    </source>
</evidence>
<evidence type="ECO:0000313" key="2">
    <source>
        <dbReference type="EMBL" id="KJU87260.1"/>
    </source>
</evidence>
<name>A0A0F3GZF9_9BACT</name>
<dbReference type="AlphaFoldDB" id="A0A0F3GZF9"/>